<keyword evidence="1" id="KW-0472">Membrane</keyword>
<comment type="caution">
    <text evidence="2">The sequence shown here is derived from an EMBL/GenBank/DDBJ whole genome shotgun (WGS) entry which is preliminary data.</text>
</comment>
<evidence type="ECO:0000313" key="3">
    <source>
        <dbReference type="Proteomes" id="UP001165396"/>
    </source>
</evidence>
<keyword evidence="1" id="KW-1133">Transmembrane helix</keyword>
<evidence type="ECO:0000256" key="1">
    <source>
        <dbReference type="SAM" id="Phobius"/>
    </source>
</evidence>
<dbReference type="RefSeq" id="WP_258293052.1">
    <property type="nucleotide sequence ID" value="NZ_JANKJG010000001.1"/>
</dbReference>
<protein>
    <recommendedName>
        <fullName evidence="4">Holin-X, holin superfamily III</fullName>
    </recommendedName>
</protein>
<name>A0ABT1YWY2_9RHOB</name>
<evidence type="ECO:0008006" key="4">
    <source>
        <dbReference type="Google" id="ProtNLM"/>
    </source>
</evidence>
<accession>A0ABT1YWY2</accession>
<dbReference type="EMBL" id="JANKJG010000001">
    <property type="protein sequence ID" value="MCR8825382.1"/>
    <property type="molecule type" value="Genomic_DNA"/>
</dbReference>
<proteinExistence type="predicted"/>
<gene>
    <name evidence="2" type="ORF">NTA49_02410</name>
</gene>
<keyword evidence="1" id="KW-0812">Transmembrane</keyword>
<dbReference type="Proteomes" id="UP001165396">
    <property type="component" value="Unassembled WGS sequence"/>
</dbReference>
<organism evidence="2 3">
    <name type="scientific">Pseudosulfitobacter koreensis</name>
    <dbReference type="NCBI Taxonomy" id="2968472"/>
    <lineage>
        <taxon>Bacteria</taxon>
        <taxon>Pseudomonadati</taxon>
        <taxon>Pseudomonadota</taxon>
        <taxon>Alphaproteobacteria</taxon>
        <taxon>Rhodobacterales</taxon>
        <taxon>Roseobacteraceae</taxon>
        <taxon>Pseudosulfitobacter</taxon>
    </lineage>
</organism>
<feature type="transmembrane region" description="Helical" evidence="1">
    <location>
        <begin position="21"/>
        <end position="41"/>
    </location>
</feature>
<sequence length="122" mass="12488">MLLGLRYRIHLAVRRYALGGLGGLMALIGLGFLCASGLMLLLTVTDPITACAIMGGAFFGLGLILMFVARKPRVPVSEASLAASPTAQASATAPPPPAASPMPPLAAAFVQGLTQGMAARRR</sequence>
<reference evidence="2" key="1">
    <citation type="submission" date="2022-07" db="EMBL/GenBank/DDBJ databases">
        <title>Pseudosulfitobacter sp. strain AP-MA-4, whole genome sequence.</title>
        <authorList>
            <person name="Jiang Y."/>
        </authorList>
    </citation>
    <scope>NUCLEOTIDE SEQUENCE</scope>
    <source>
        <strain evidence="2">AP-MA-4</strain>
    </source>
</reference>
<feature type="transmembrane region" description="Helical" evidence="1">
    <location>
        <begin position="47"/>
        <end position="68"/>
    </location>
</feature>
<evidence type="ECO:0000313" key="2">
    <source>
        <dbReference type="EMBL" id="MCR8825382.1"/>
    </source>
</evidence>
<keyword evidence="3" id="KW-1185">Reference proteome</keyword>